<sequence>MAHITGFMPTLPLAHACCRPTPVPTSDGRFVKDVLLRPHTPILVRQHATGCAVAQHPSPNGSACNSRHRHLLLQSVGTLCGWMFGCGGQPPALGFAEDGIHCWGISNKRSTRRAVELLPMY</sequence>
<reference evidence="1 2" key="1">
    <citation type="submission" date="2020-02" db="EMBL/GenBank/DDBJ databases">
        <title>Draft genome sequence of Haematococcus lacustris strain NIES-144.</title>
        <authorList>
            <person name="Morimoto D."/>
            <person name="Nakagawa S."/>
            <person name="Yoshida T."/>
            <person name="Sawayama S."/>
        </authorList>
    </citation>
    <scope>NUCLEOTIDE SEQUENCE [LARGE SCALE GENOMIC DNA]</scope>
    <source>
        <strain evidence="1 2">NIES-144</strain>
    </source>
</reference>
<proteinExistence type="predicted"/>
<evidence type="ECO:0000313" key="2">
    <source>
        <dbReference type="Proteomes" id="UP000485058"/>
    </source>
</evidence>
<gene>
    <name evidence="1" type="ORF">HaLaN_21806</name>
</gene>
<comment type="caution">
    <text evidence="1">The sequence shown here is derived from an EMBL/GenBank/DDBJ whole genome shotgun (WGS) entry which is preliminary data.</text>
</comment>
<keyword evidence="2" id="KW-1185">Reference proteome</keyword>
<dbReference type="AlphaFoldDB" id="A0A6A0A348"/>
<dbReference type="Proteomes" id="UP000485058">
    <property type="component" value="Unassembled WGS sequence"/>
</dbReference>
<name>A0A6A0A348_HAELA</name>
<accession>A0A6A0A348</accession>
<protein>
    <submittedName>
        <fullName evidence="1">Uncharacterized protein</fullName>
    </submittedName>
</protein>
<dbReference type="EMBL" id="BLLF01002438">
    <property type="protein sequence ID" value="GFH24082.1"/>
    <property type="molecule type" value="Genomic_DNA"/>
</dbReference>
<evidence type="ECO:0000313" key="1">
    <source>
        <dbReference type="EMBL" id="GFH24082.1"/>
    </source>
</evidence>
<organism evidence="1 2">
    <name type="scientific">Haematococcus lacustris</name>
    <name type="common">Green alga</name>
    <name type="synonym">Haematococcus pluvialis</name>
    <dbReference type="NCBI Taxonomy" id="44745"/>
    <lineage>
        <taxon>Eukaryota</taxon>
        <taxon>Viridiplantae</taxon>
        <taxon>Chlorophyta</taxon>
        <taxon>core chlorophytes</taxon>
        <taxon>Chlorophyceae</taxon>
        <taxon>CS clade</taxon>
        <taxon>Chlamydomonadales</taxon>
        <taxon>Haematococcaceae</taxon>
        <taxon>Haematococcus</taxon>
    </lineage>
</organism>